<sequence>MNSPPSSHGQSAVPVELTPDPGFCVKTRVQPDGHKLFVNICHHPAIPSAEGHLPLVLSERRDGTDKAGQPSIIFDVIFNPTICSKAAKDPELRGTLIGREHVIGSIRLELISSRGRIVSNRGEDWVYVESKYVQILALILALVITPQLGIATPNIKFKGDITPRTARIPAFWATAEDASSARIKELDTAVPLWTWSPTREGCRIVIQVPDLTKSLYASSTLDLEARRLIFTAGSRYHLDTPLLPPNQGTRAPVGGTKFLPTTIDPDSAVAEWNVKNKELVVQIKWTSVVAREKEKEQDV</sequence>
<feature type="domain" description="PIH1 N-terminal" evidence="2">
    <location>
        <begin position="18"/>
        <end position="96"/>
    </location>
</feature>
<reference evidence="3" key="1">
    <citation type="submission" date="2021-01" db="EMBL/GenBank/DDBJ databases">
        <authorList>
            <person name="Kaushik A."/>
        </authorList>
    </citation>
    <scope>NUCLEOTIDE SEQUENCE</scope>
    <source>
        <strain evidence="3">AG3-1AP</strain>
    </source>
</reference>
<dbReference type="AlphaFoldDB" id="A0A8H3HGL3"/>
<dbReference type="PANTHER" id="PTHR22997:SF0">
    <property type="entry name" value="PIH1 DOMAIN-CONTAINING PROTEIN 1"/>
    <property type="match status" value="1"/>
</dbReference>
<evidence type="ECO:0000313" key="3">
    <source>
        <dbReference type="EMBL" id="CAE6510977.1"/>
    </source>
</evidence>
<accession>A0A8H3HGL3</accession>
<dbReference type="Pfam" id="PF08190">
    <property type="entry name" value="PIH1"/>
    <property type="match status" value="1"/>
</dbReference>
<dbReference type="InterPro" id="IPR012981">
    <property type="entry name" value="PIH1_N"/>
</dbReference>
<evidence type="ECO:0000259" key="2">
    <source>
        <dbReference type="Pfam" id="PF08190"/>
    </source>
</evidence>
<proteinExistence type="inferred from homology"/>
<dbReference type="EMBL" id="CAJMWV010005358">
    <property type="protein sequence ID" value="CAE6510977.1"/>
    <property type="molecule type" value="Genomic_DNA"/>
</dbReference>
<dbReference type="OrthoDB" id="311712at2759"/>
<comment type="similarity">
    <text evidence="1">Belongs to the PIH1 family.</text>
</comment>
<name>A0A8H3HGL3_9AGAM</name>
<evidence type="ECO:0000313" key="4">
    <source>
        <dbReference type="Proteomes" id="UP000663831"/>
    </source>
</evidence>
<dbReference type="GO" id="GO:0005737">
    <property type="term" value="C:cytoplasm"/>
    <property type="evidence" value="ECO:0007669"/>
    <property type="project" value="TreeGrafter"/>
</dbReference>
<comment type="caution">
    <text evidence="3">The sequence shown here is derived from an EMBL/GenBank/DDBJ whole genome shotgun (WGS) entry which is preliminary data.</text>
</comment>
<dbReference type="InterPro" id="IPR050734">
    <property type="entry name" value="PIH1/Kintoun_subfamily"/>
</dbReference>
<organism evidence="3 4">
    <name type="scientific">Rhizoctonia solani</name>
    <dbReference type="NCBI Taxonomy" id="456999"/>
    <lineage>
        <taxon>Eukaryota</taxon>
        <taxon>Fungi</taxon>
        <taxon>Dikarya</taxon>
        <taxon>Basidiomycota</taxon>
        <taxon>Agaricomycotina</taxon>
        <taxon>Agaricomycetes</taxon>
        <taxon>Cantharellales</taxon>
        <taxon>Ceratobasidiaceae</taxon>
        <taxon>Rhizoctonia</taxon>
    </lineage>
</organism>
<protein>
    <recommendedName>
        <fullName evidence="2">PIH1 N-terminal domain-containing protein</fullName>
    </recommendedName>
</protein>
<dbReference type="PANTHER" id="PTHR22997">
    <property type="entry name" value="PIH1 DOMAIN-CONTAINING PROTEIN 1"/>
    <property type="match status" value="1"/>
</dbReference>
<evidence type="ECO:0000256" key="1">
    <source>
        <dbReference type="ARBA" id="ARBA00008511"/>
    </source>
</evidence>
<gene>
    <name evidence="3" type="ORF">RDB_LOCUS131561</name>
</gene>
<dbReference type="Proteomes" id="UP000663831">
    <property type="component" value="Unassembled WGS sequence"/>
</dbReference>